<comment type="caution">
    <text evidence="1">The sequence shown here is derived from an EMBL/GenBank/DDBJ whole genome shotgun (WGS) entry which is preliminary data.</text>
</comment>
<gene>
    <name evidence="1" type="ORF">C1SCF055_LOCUS2482</name>
</gene>
<dbReference type="InterPro" id="IPR029052">
    <property type="entry name" value="Metallo-depent_PP-like"/>
</dbReference>
<dbReference type="Proteomes" id="UP001152797">
    <property type="component" value="Unassembled WGS sequence"/>
</dbReference>
<evidence type="ECO:0000313" key="2">
    <source>
        <dbReference type="EMBL" id="CAL4761361.1"/>
    </source>
</evidence>
<keyword evidence="3" id="KW-1185">Reference proteome</keyword>
<evidence type="ECO:0000313" key="1">
    <source>
        <dbReference type="EMBL" id="CAI3974049.1"/>
    </source>
</evidence>
<dbReference type="AlphaFoldDB" id="A0A9P1BIH1"/>
<reference evidence="1" key="1">
    <citation type="submission" date="2022-10" db="EMBL/GenBank/DDBJ databases">
        <authorList>
            <person name="Chen Y."/>
            <person name="Dougan E. K."/>
            <person name="Chan C."/>
            <person name="Rhodes N."/>
            <person name="Thang M."/>
        </authorList>
    </citation>
    <scope>NUCLEOTIDE SEQUENCE</scope>
</reference>
<accession>A0A9P1BIH1</accession>
<organism evidence="1">
    <name type="scientific">Cladocopium goreaui</name>
    <dbReference type="NCBI Taxonomy" id="2562237"/>
    <lineage>
        <taxon>Eukaryota</taxon>
        <taxon>Sar</taxon>
        <taxon>Alveolata</taxon>
        <taxon>Dinophyceae</taxon>
        <taxon>Suessiales</taxon>
        <taxon>Symbiodiniaceae</taxon>
        <taxon>Cladocopium</taxon>
    </lineage>
</organism>
<evidence type="ECO:0000313" key="3">
    <source>
        <dbReference type="Proteomes" id="UP001152797"/>
    </source>
</evidence>
<dbReference type="EMBL" id="CAMXCT030000113">
    <property type="protein sequence ID" value="CAL4761361.1"/>
    <property type="molecule type" value="Genomic_DNA"/>
</dbReference>
<dbReference type="OrthoDB" id="436667at2759"/>
<dbReference type="SUPFAM" id="SSF56300">
    <property type="entry name" value="Metallo-dependent phosphatases"/>
    <property type="match status" value="1"/>
</dbReference>
<sequence>MASVLDRSQSVPAAFVDARLSAKLHERLSQQCKDVFHIWLIHSQYGNHDFGNNDPHAFCPHLYPRKILHGQPYSSHQLNRDKFPDRPHFTEKYWLPDYNYHYELPAADLEVIVVDTNGKVTPDIIGGDQGGRNKADANCSGQAISQDFLEKIAQSGEDLVIERAKQNTAGTILLLQHYPGKCPRETFENALPASRKEKVKVLCAYGHEHTQGCEKKDKSGMCIDILTGGGGGCCGPIVDLAGFTAVHLDSGFGASVDVESSSVRLPAGSCKW</sequence>
<proteinExistence type="predicted"/>
<protein>
    <submittedName>
        <fullName evidence="2">Calcineurin-like phosphoesterase domain-containing protein</fullName>
    </submittedName>
</protein>
<reference evidence="2 3" key="2">
    <citation type="submission" date="2024-05" db="EMBL/GenBank/DDBJ databases">
        <authorList>
            <person name="Chen Y."/>
            <person name="Shah S."/>
            <person name="Dougan E. K."/>
            <person name="Thang M."/>
            <person name="Chan C."/>
        </authorList>
    </citation>
    <scope>NUCLEOTIDE SEQUENCE [LARGE SCALE GENOMIC DNA]</scope>
</reference>
<dbReference type="EMBL" id="CAMXCT020000113">
    <property type="protein sequence ID" value="CAL1127424.1"/>
    <property type="molecule type" value="Genomic_DNA"/>
</dbReference>
<dbReference type="EMBL" id="CAMXCT010000113">
    <property type="protein sequence ID" value="CAI3974049.1"/>
    <property type="molecule type" value="Genomic_DNA"/>
</dbReference>
<name>A0A9P1BIH1_9DINO</name>